<protein>
    <recommendedName>
        <fullName evidence="3">Secreted protein</fullName>
    </recommendedName>
</protein>
<keyword evidence="2" id="KW-1185">Reference proteome</keyword>
<evidence type="ECO:0008006" key="3">
    <source>
        <dbReference type="Google" id="ProtNLM"/>
    </source>
</evidence>
<dbReference type="Proteomes" id="UP000194225">
    <property type="component" value="Unassembled WGS sequence"/>
</dbReference>
<name>A0ABX3XQA3_STRPT</name>
<sequence length="88" mass="8767">MLAQAWVTVAVPSVTGAVTDGVPSPKSKVTVPVGVPAPGAAAETVAVMSTDWPTTAGSGDELTTVADNDGCTMWVSVPTEAVNRSSPL</sequence>
<organism evidence="1 2">
    <name type="scientific">Streptomyces platensis</name>
    <dbReference type="NCBI Taxonomy" id="58346"/>
    <lineage>
        <taxon>Bacteria</taxon>
        <taxon>Bacillati</taxon>
        <taxon>Actinomycetota</taxon>
        <taxon>Actinomycetes</taxon>
        <taxon>Kitasatosporales</taxon>
        <taxon>Streptomycetaceae</taxon>
        <taxon>Streptomyces</taxon>
    </lineage>
</organism>
<evidence type="ECO:0000313" key="1">
    <source>
        <dbReference type="EMBL" id="OSY39998.1"/>
    </source>
</evidence>
<evidence type="ECO:0000313" key="2">
    <source>
        <dbReference type="Proteomes" id="UP000194225"/>
    </source>
</evidence>
<reference evidence="1 2" key="1">
    <citation type="submission" date="2016-09" db="EMBL/GenBank/DDBJ databases">
        <title>Streptomyces platensis DSM40041, a candidate organism with high potential of specific P450 cytochromes.</title>
        <authorList>
            <person name="Grumaz C."/>
            <person name="Vainshtein Y."/>
            <person name="Kirstahler P."/>
            <person name="Sohn K."/>
        </authorList>
    </citation>
    <scope>NUCLEOTIDE SEQUENCE [LARGE SCALE GENOMIC DNA]</scope>
    <source>
        <strain evidence="1 2">DSM 40041</strain>
    </source>
</reference>
<comment type="caution">
    <text evidence="1">The sequence shown here is derived from an EMBL/GenBank/DDBJ whole genome shotgun (WGS) entry which is preliminary data.</text>
</comment>
<accession>A0ABX3XQA3</accession>
<gene>
    <name evidence="1" type="ORF">BG653_05642</name>
</gene>
<dbReference type="EMBL" id="MIGA01000049">
    <property type="protein sequence ID" value="OSY39998.1"/>
    <property type="molecule type" value="Genomic_DNA"/>
</dbReference>
<proteinExistence type="predicted"/>